<name>A0A427A5J1_ENSVE</name>
<comment type="caution">
    <text evidence="2">The sequence shown here is derived from an EMBL/GenBank/DDBJ whole genome shotgun (WGS) entry which is preliminary data.</text>
</comment>
<reference evidence="2 3" key="1">
    <citation type="journal article" date="2014" name="Agronomy (Basel)">
        <title>A Draft Genome Sequence for Ensete ventricosum, the Drought-Tolerant Tree Against Hunger.</title>
        <authorList>
            <person name="Harrison J."/>
            <person name="Moore K.A."/>
            <person name="Paszkiewicz K."/>
            <person name="Jones T."/>
            <person name="Grant M."/>
            <person name="Ambacheew D."/>
            <person name="Muzemil S."/>
            <person name="Studholme D.J."/>
        </authorList>
    </citation>
    <scope>NUCLEOTIDE SEQUENCE [LARGE SCALE GENOMIC DNA]</scope>
</reference>
<dbReference type="Proteomes" id="UP000287651">
    <property type="component" value="Unassembled WGS sequence"/>
</dbReference>
<sequence>MSVCTSSSTSVKVEVSNSGQLCVSKIDTSDPAIWFSLFLEPEPKVLHKGLVNVGTFDVTPPMSRSTSQAAKGKEPVDLAKETPTPRWKPKSVRELCSASAGVDGWDYHAIWMCNLPERAPNVPLEIDLTPLTHGTWIWLDGEASTRTQVQEMETKLLKLTRARDALRTDLPRQAIEDYKKSAGFEMGLVRMGRVSLEYRYQLALAQLRA</sequence>
<evidence type="ECO:0000313" key="3">
    <source>
        <dbReference type="Proteomes" id="UP000287651"/>
    </source>
</evidence>
<proteinExistence type="predicted"/>
<evidence type="ECO:0000313" key="2">
    <source>
        <dbReference type="EMBL" id="RRT71505.1"/>
    </source>
</evidence>
<feature type="compositionally biased region" description="Basic and acidic residues" evidence="1">
    <location>
        <begin position="71"/>
        <end position="80"/>
    </location>
</feature>
<feature type="region of interest" description="Disordered" evidence="1">
    <location>
        <begin position="61"/>
        <end position="84"/>
    </location>
</feature>
<accession>A0A427A5J1</accession>
<dbReference type="AlphaFoldDB" id="A0A427A5J1"/>
<dbReference type="EMBL" id="AMZH03003690">
    <property type="protein sequence ID" value="RRT71505.1"/>
    <property type="molecule type" value="Genomic_DNA"/>
</dbReference>
<evidence type="ECO:0000256" key="1">
    <source>
        <dbReference type="SAM" id="MobiDB-lite"/>
    </source>
</evidence>
<gene>
    <name evidence="2" type="ORF">B296_00018852</name>
</gene>
<organism evidence="2 3">
    <name type="scientific">Ensete ventricosum</name>
    <name type="common">Abyssinian banana</name>
    <name type="synonym">Musa ensete</name>
    <dbReference type="NCBI Taxonomy" id="4639"/>
    <lineage>
        <taxon>Eukaryota</taxon>
        <taxon>Viridiplantae</taxon>
        <taxon>Streptophyta</taxon>
        <taxon>Embryophyta</taxon>
        <taxon>Tracheophyta</taxon>
        <taxon>Spermatophyta</taxon>
        <taxon>Magnoliopsida</taxon>
        <taxon>Liliopsida</taxon>
        <taxon>Zingiberales</taxon>
        <taxon>Musaceae</taxon>
        <taxon>Ensete</taxon>
    </lineage>
</organism>
<protein>
    <submittedName>
        <fullName evidence="2">Uncharacterized protein</fullName>
    </submittedName>
</protein>